<keyword evidence="2" id="KW-1185">Reference proteome</keyword>
<dbReference type="EMBL" id="JABSTQ010007327">
    <property type="protein sequence ID" value="KAG0435884.1"/>
    <property type="molecule type" value="Genomic_DNA"/>
</dbReference>
<accession>A0AC60QM60</accession>
<evidence type="ECO:0000313" key="1">
    <source>
        <dbReference type="EMBL" id="KAG0435884.1"/>
    </source>
</evidence>
<gene>
    <name evidence="1" type="ORF">HPB47_018264</name>
</gene>
<dbReference type="Proteomes" id="UP000805193">
    <property type="component" value="Unassembled WGS sequence"/>
</dbReference>
<evidence type="ECO:0000313" key="2">
    <source>
        <dbReference type="Proteomes" id="UP000805193"/>
    </source>
</evidence>
<proteinExistence type="predicted"/>
<name>A0AC60QM60_IXOPE</name>
<protein>
    <submittedName>
        <fullName evidence="1">Uncharacterized protein</fullName>
    </submittedName>
</protein>
<reference evidence="1 2" key="1">
    <citation type="journal article" date="2020" name="Cell">
        <title>Large-Scale Comparative Analyses of Tick Genomes Elucidate Their Genetic Diversity and Vector Capacities.</title>
        <authorList>
            <consortium name="Tick Genome and Microbiome Consortium (TIGMIC)"/>
            <person name="Jia N."/>
            <person name="Wang J."/>
            <person name="Shi W."/>
            <person name="Du L."/>
            <person name="Sun Y."/>
            <person name="Zhan W."/>
            <person name="Jiang J.F."/>
            <person name="Wang Q."/>
            <person name="Zhang B."/>
            <person name="Ji P."/>
            <person name="Bell-Sakyi L."/>
            <person name="Cui X.M."/>
            <person name="Yuan T.T."/>
            <person name="Jiang B.G."/>
            <person name="Yang W.F."/>
            <person name="Lam T.T."/>
            <person name="Chang Q.C."/>
            <person name="Ding S.J."/>
            <person name="Wang X.J."/>
            <person name="Zhu J.G."/>
            <person name="Ruan X.D."/>
            <person name="Zhao L."/>
            <person name="Wei J.T."/>
            <person name="Ye R.Z."/>
            <person name="Que T.C."/>
            <person name="Du C.H."/>
            <person name="Zhou Y.H."/>
            <person name="Cheng J.X."/>
            <person name="Dai P.F."/>
            <person name="Guo W.B."/>
            <person name="Han X.H."/>
            <person name="Huang E.J."/>
            <person name="Li L.F."/>
            <person name="Wei W."/>
            <person name="Gao Y.C."/>
            <person name="Liu J.Z."/>
            <person name="Shao H.Z."/>
            <person name="Wang X."/>
            <person name="Wang C.C."/>
            <person name="Yang T.C."/>
            <person name="Huo Q.B."/>
            <person name="Li W."/>
            <person name="Chen H.Y."/>
            <person name="Chen S.E."/>
            <person name="Zhou L.G."/>
            <person name="Ni X.B."/>
            <person name="Tian J.H."/>
            <person name="Sheng Y."/>
            <person name="Liu T."/>
            <person name="Pan Y.S."/>
            <person name="Xia L.Y."/>
            <person name="Li J."/>
            <person name="Zhao F."/>
            <person name="Cao W.C."/>
        </authorList>
    </citation>
    <scope>NUCLEOTIDE SEQUENCE [LARGE SCALE GENOMIC DNA]</scope>
    <source>
        <strain evidence="1">Iper-2018</strain>
    </source>
</reference>
<comment type="caution">
    <text evidence="1">The sequence shown here is derived from an EMBL/GenBank/DDBJ whole genome shotgun (WGS) entry which is preliminary data.</text>
</comment>
<organism evidence="1 2">
    <name type="scientific">Ixodes persulcatus</name>
    <name type="common">Taiga tick</name>
    <dbReference type="NCBI Taxonomy" id="34615"/>
    <lineage>
        <taxon>Eukaryota</taxon>
        <taxon>Metazoa</taxon>
        <taxon>Ecdysozoa</taxon>
        <taxon>Arthropoda</taxon>
        <taxon>Chelicerata</taxon>
        <taxon>Arachnida</taxon>
        <taxon>Acari</taxon>
        <taxon>Parasitiformes</taxon>
        <taxon>Ixodida</taxon>
        <taxon>Ixodoidea</taxon>
        <taxon>Ixodidae</taxon>
        <taxon>Ixodinae</taxon>
        <taxon>Ixodes</taxon>
    </lineage>
</organism>
<sequence length="859" mass="94984">MKLQWLPPQLPDSEIKNVLEPFGTVKEITREKWRFSDFEETDTLTRMVTLALKDHLTVDKVPQTLNIYGVHTLVVIPGRPLLCLRCKAIGHAHRQCLTPRCTQCWRFGHLTEECIVTYMHLSYKKPPHQRPMSAGKVLALIVVVVGFAIVAVAVSWCCWCIRNRYGDKNVQAVKSAATVADTMESMRTKSSVSAMPPAGATAAPAVADPTARPRRLLRVQANCGGPVTVLPDHDESALLLYPKTVAEELQHARCPAPSSDNLPPDLDFDDDQTSLLASYTRQNAEEPLIAGDLYKRTVSKLDIFNRAHSPPTPSPDTSTKHGYRTIDNELERIGTRRLSEHKQSKFDMFSRENTLMNMESSASKKSTPASPGGLQDFQRGFLEDFERNRLGSSLDGAMSPDQNPGGKMADPQFEAFKLIFDKMPQHIKAPTDCYRIAHDIELIPVEDMNKQSVVTPVEDCRLPSPVADNELVISVNHACEMMKELTTTTKVDRRRRKLPAIPANKKPLGKLSRHAGSLAEEIRATEQDTPPCASDSAPTKLIRQVSDRLYLEIDTSGSQPKSCLRLYDKSQGSGCHSGGSLSPEESRSRLSLDTGVDSGNSTAHSPDGAKSLSPVGNGSPLSASSPSSATTTSGGGVLQLHDATHRGLHRFIPRHGDEVAIDIGDPVYVSKEADDAWCEGVNLRTGAAGIFPSAYVMDVDYTDFASEGQQPHKERYLLDFLGSVEVSCHKGSEVFCQAIRKVAKAIASEVGVHGSHPCVLEITDQGLRMVDRGRPSPNHVPMHDYFFNLKNVTFCGYHPTDHKYFGFITKHPLRERFACHVFRAEGSTREVAEAVGRAFRRFYQKFVEMAYPVEDIYIE</sequence>